<dbReference type="InterPro" id="IPR025724">
    <property type="entry name" value="GAG-pre-integrase_dom"/>
</dbReference>
<sequence>MIDIDSYLPITCLVVNDIHDALLWHRRIAHIHMDHLNKLIKKDLVVGLPNMKFVKDNYVVHVKWVNKQKPLSSQSIWFLRIDHCSYYTWTYLALQGQKVFVVITMLLL</sequence>
<gene>
    <name evidence="2" type="ORF">Lalb_Chr23g0275421</name>
</gene>
<dbReference type="AlphaFoldDB" id="A0A6A4NCM4"/>
<evidence type="ECO:0000313" key="2">
    <source>
        <dbReference type="EMBL" id="KAE9587582.1"/>
    </source>
</evidence>
<reference evidence="3" key="1">
    <citation type="journal article" date="2020" name="Nat. Commun.">
        <title>Genome sequence of the cluster root forming white lupin.</title>
        <authorList>
            <person name="Hufnagel B."/>
            <person name="Marques A."/>
            <person name="Soriano A."/>
            <person name="Marques L."/>
            <person name="Divol F."/>
            <person name="Doumas P."/>
            <person name="Sallet E."/>
            <person name="Mancinotti D."/>
            <person name="Carrere S."/>
            <person name="Marande W."/>
            <person name="Arribat S."/>
            <person name="Keller J."/>
            <person name="Huneau C."/>
            <person name="Blein T."/>
            <person name="Aime D."/>
            <person name="Laguerre M."/>
            <person name="Taylor J."/>
            <person name="Schubert V."/>
            <person name="Nelson M."/>
            <person name="Geu-Flores F."/>
            <person name="Crespi M."/>
            <person name="Gallardo-Guerrero K."/>
            <person name="Delaux P.-M."/>
            <person name="Salse J."/>
            <person name="Berges H."/>
            <person name="Guyot R."/>
            <person name="Gouzy J."/>
            <person name="Peret B."/>
        </authorList>
    </citation>
    <scope>NUCLEOTIDE SEQUENCE [LARGE SCALE GENOMIC DNA]</scope>
    <source>
        <strain evidence="3">cv. Amiga</strain>
    </source>
</reference>
<dbReference type="Pfam" id="PF13976">
    <property type="entry name" value="gag_pre-integrs"/>
    <property type="match status" value="1"/>
</dbReference>
<protein>
    <submittedName>
        <fullName evidence="2">Putative GAG-pre-integrase domain-containing protein</fullName>
    </submittedName>
</protein>
<keyword evidence="3" id="KW-1185">Reference proteome</keyword>
<accession>A0A6A4NCM4</accession>
<organism evidence="2 3">
    <name type="scientific">Lupinus albus</name>
    <name type="common">White lupine</name>
    <name type="synonym">Lupinus termis</name>
    <dbReference type="NCBI Taxonomy" id="3870"/>
    <lineage>
        <taxon>Eukaryota</taxon>
        <taxon>Viridiplantae</taxon>
        <taxon>Streptophyta</taxon>
        <taxon>Embryophyta</taxon>
        <taxon>Tracheophyta</taxon>
        <taxon>Spermatophyta</taxon>
        <taxon>Magnoliopsida</taxon>
        <taxon>eudicotyledons</taxon>
        <taxon>Gunneridae</taxon>
        <taxon>Pentapetalae</taxon>
        <taxon>rosids</taxon>
        <taxon>fabids</taxon>
        <taxon>Fabales</taxon>
        <taxon>Fabaceae</taxon>
        <taxon>Papilionoideae</taxon>
        <taxon>50 kb inversion clade</taxon>
        <taxon>genistoids sensu lato</taxon>
        <taxon>core genistoids</taxon>
        <taxon>Genisteae</taxon>
        <taxon>Lupinus</taxon>
    </lineage>
</organism>
<evidence type="ECO:0000259" key="1">
    <source>
        <dbReference type="Pfam" id="PF13976"/>
    </source>
</evidence>
<dbReference type="Proteomes" id="UP000447434">
    <property type="component" value="Chromosome 23"/>
</dbReference>
<evidence type="ECO:0000313" key="3">
    <source>
        <dbReference type="Proteomes" id="UP000447434"/>
    </source>
</evidence>
<dbReference type="OrthoDB" id="1716327at2759"/>
<name>A0A6A4NCM4_LUPAL</name>
<proteinExistence type="predicted"/>
<feature type="domain" description="GAG-pre-integrase" evidence="1">
    <location>
        <begin position="2"/>
        <end position="52"/>
    </location>
</feature>
<dbReference type="EMBL" id="WOCE01000023">
    <property type="protein sequence ID" value="KAE9587582.1"/>
    <property type="molecule type" value="Genomic_DNA"/>
</dbReference>
<comment type="caution">
    <text evidence="2">The sequence shown here is derived from an EMBL/GenBank/DDBJ whole genome shotgun (WGS) entry which is preliminary data.</text>
</comment>